<dbReference type="AlphaFoldDB" id="A0A7G6E6Z1"/>
<comment type="similarity">
    <text evidence="1">Belongs to the nitroreductase family.</text>
</comment>
<gene>
    <name evidence="4" type="ORF">BR63_17215</name>
</gene>
<dbReference type="Gene3D" id="3.40.109.10">
    <property type="entry name" value="NADH Oxidase"/>
    <property type="match status" value="1"/>
</dbReference>
<proteinExistence type="inferred from homology"/>
<evidence type="ECO:0000259" key="3">
    <source>
        <dbReference type="Pfam" id="PF00881"/>
    </source>
</evidence>
<sequence length="181" mass="20497">MAFLELVSKRQSVRDYLEKPVEREKIERCLEAARLAPSACNSQPWKFIVVDDPNLKEAVARETFSSVISFNRFTLKAPAIIIIVSENRKLLPQIGGAIKDKPYHLIDVGIAAEHICLQAVEEGLGTCMVGWFNESPLKKLLGIPERKRIELLITIGYPSAEAIRKKNRIELPGIYSYNKYE</sequence>
<reference evidence="4 5" key="1">
    <citation type="journal article" date="2019" name="Front. Microbiol.">
        <title>Thermoanaerosceptrum fracticalcis gen. nov. sp. nov., a Novel Fumarate-Fermenting Microorganism From a Deep Fractured Carbonate Aquifer of the US Great Basin.</title>
        <authorList>
            <person name="Hamilton-Brehm S.D."/>
            <person name="Stewart L.E."/>
            <person name="Zavarin M."/>
            <person name="Caldwell M."/>
            <person name="Lawson P.A."/>
            <person name="Onstott T.C."/>
            <person name="Grzymski J."/>
            <person name="Neveux I."/>
            <person name="Lollar B.S."/>
            <person name="Russell C.E."/>
            <person name="Moser D.P."/>
        </authorList>
    </citation>
    <scope>NUCLEOTIDE SEQUENCE [LARGE SCALE GENOMIC DNA]</scope>
    <source>
        <strain evidence="4 5">DRI-13</strain>
    </source>
</reference>
<dbReference type="KEGG" id="tfr:BR63_17215"/>
<organism evidence="4 5">
    <name type="scientific">Thermanaerosceptrum fracticalcis</name>
    <dbReference type="NCBI Taxonomy" id="1712410"/>
    <lineage>
        <taxon>Bacteria</taxon>
        <taxon>Bacillati</taxon>
        <taxon>Bacillota</taxon>
        <taxon>Clostridia</taxon>
        <taxon>Eubacteriales</taxon>
        <taxon>Peptococcaceae</taxon>
        <taxon>Thermanaerosceptrum</taxon>
    </lineage>
</organism>
<dbReference type="EMBL" id="CP045798">
    <property type="protein sequence ID" value="QNB47845.1"/>
    <property type="molecule type" value="Genomic_DNA"/>
</dbReference>
<dbReference type="RefSeq" id="WP_034421106.1">
    <property type="nucleotide sequence ID" value="NZ_CP045798.1"/>
</dbReference>
<dbReference type="GO" id="GO:0016491">
    <property type="term" value="F:oxidoreductase activity"/>
    <property type="evidence" value="ECO:0007669"/>
    <property type="project" value="UniProtKB-KW"/>
</dbReference>
<name>A0A7G6E6Z1_THEFR</name>
<evidence type="ECO:0000256" key="1">
    <source>
        <dbReference type="ARBA" id="ARBA00007118"/>
    </source>
</evidence>
<feature type="domain" description="Nitroreductase" evidence="3">
    <location>
        <begin position="8"/>
        <end position="157"/>
    </location>
</feature>
<dbReference type="Proteomes" id="UP000515847">
    <property type="component" value="Chromosome"/>
</dbReference>
<dbReference type="Pfam" id="PF00881">
    <property type="entry name" value="Nitroreductase"/>
    <property type="match status" value="1"/>
</dbReference>
<dbReference type="InterPro" id="IPR029479">
    <property type="entry name" value="Nitroreductase"/>
</dbReference>
<evidence type="ECO:0000313" key="4">
    <source>
        <dbReference type="EMBL" id="QNB47845.1"/>
    </source>
</evidence>
<keyword evidence="5" id="KW-1185">Reference proteome</keyword>
<keyword evidence="2" id="KW-0560">Oxidoreductase</keyword>
<dbReference type="PANTHER" id="PTHR43673:SF10">
    <property type="entry name" value="NADH DEHYDROGENASE_NAD(P)H NITROREDUCTASE XCC3605-RELATED"/>
    <property type="match status" value="1"/>
</dbReference>
<dbReference type="OrthoDB" id="9812105at2"/>
<protein>
    <submittedName>
        <fullName evidence="4">NAD(P)H nitroreductase</fullName>
    </submittedName>
</protein>
<accession>A0A7G6E6Z1</accession>
<evidence type="ECO:0000256" key="2">
    <source>
        <dbReference type="ARBA" id="ARBA00023002"/>
    </source>
</evidence>
<evidence type="ECO:0000313" key="5">
    <source>
        <dbReference type="Proteomes" id="UP000515847"/>
    </source>
</evidence>
<dbReference type="SUPFAM" id="SSF55469">
    <property type="entry name" value="FMN-dependent nitroreductase-like"/>
    <property type="match status" value="1"/>
</dbReference>
<dbReference type="PANTHER" id="PTHR43673">
    <property type="entry name" value="NAD(P)H NITROREDUCTASE YDGI-RELATED"/>
    <property type="match status" value="1"/>
</dbReference>
<dbReference type="InterPro" id="IPR000415">
    <property type="entry name" value="Nitroreductase-like"/>
</dbReference>